<dbReference type="InterPro" id="IPR036236">
    <property type="entry name" value="Znf_C2H2_sf"/>
</dbReference>
<dbReference type="Gene3D" id="3.30.160.60">
    <property type="entry name" value="Classic Zinc Finger"/>
    <property type="match status" value="4"/>
</dbReference>
<reference evidence="11" key="2">
    <citation type="submission" date="2025-09" db="UniProtKB">
        <authorList>
            <consortium name="Ensembl"/>
        </authorList>
    </citation>
    <scope>IDENTIFICATION</scope>
</reference>
<dbReference type="Ensembl" id="ENSCPBT00000035914.1">
    <property type="protein sequence ID" value="ENSCPBP00000030506.1"/>
    <property type="gene ID" value="ENSCPBG00000021481.1"/>
</dbReference>
<organism evidence="11 12">
    <name type="scientific">Chrysemys picta bellii</name>
    <name type="common">Western painted turtle</name>
    <name type="synonym">Emys bellii</name>
    <dbReference type="NCBI Taxonomy" id="8478"/>
    <lineage>
        <taxon>Eukaryota</taxon>
        <taxon>Metazoa</taxon>
        <taxon>Chordata</taxon>
        <taxon>Craniata</taxon>
        <taxon>Vertebrata</taxon>
        <taxon>Euteleostomi</taxon>
        <taxon>Archelosauria</taxon>
        <taxon>Testudinata</taxon>
        <taxon>Testudines</taxon>
        <taxon>Cryptodira</taxon>
        <taxon>Durocryptodira</taxon>
        <taxon>Testudinoidea</taxon>
        <taxon>Emydidae</taxon>
        <taxon>Chrysemys</taxon>
    </lineage>
</organism>
<keyword evidence="3" id="KW-0479">Metal-binding</keyword>
<dbReference type="PANTHER" id="PTHR24377">
    <property type="entry name" value="IP01015P-RELATED"/>
    <property type="match status" value="1"/>
</dbReference>
<keyword evidence="12" id="KW-1185">Reference proteome</keyword>
<dbReference type="SMART" id="SM00355">
    <property type="entry name" value="ZnF_C2H2"/>
    <property type="match status" value="3"/>
</dbReference>
<keyword evidence="6" id="KW-0862">Zinc</keyword>
<keyword evidence="5 8" id="KW-0863">Zinc-finger</keyword>
<reference evidence="11" key="1">
    <citation type="submission" date="2025-08" db="UniProtKB">
        <authorList>
            <consortium name="Ensembl"/>
        </authorList>
    </citation>
    <scope>IDENTIFICATION</scope>
</reference>
<dbReference type="PROSITE" id="PS50157">
    <property type="entry name" value="ZINC_FINGER_C2H2_2"/>
    <property type="match status" value="3"/>
</dbReference>
<evidence type="ECO:0000256" key="9">
    <source>
        <dbReference type="SAM" id="MobiDB-lite"/>
    </source>
</evidence>
<evidence type="ECO:0000313" key="11">
    <source>
        <dbReference type="Ensembl" id="ENSCPBP00000030506.1"/>
    </source>
</evidence>
<dbReference type="GeneTree" id="ENSGT00940000159965"/>
<comment type="similarity">
    <text evidence="2">Belongs to the krueppel C2H2-type zinc-finger protein family.</text>
</comment>
<protein>
    <recommendedName>
        <fullName evidence="10">C2H2-type domain-containing protein</fullName>
    </recommendedName>
</protein>
<dbReference type="FunFam" id="3.30.160.60:FF:002343">
    <property type="entry name" value="Zinc finger protein 33A"/>
    <property type="match status" value="1"/>
</dbReference>
<evidence type="ECO:0000256" key="8">
    <source>
        <dbReference type="PROSITE-ProRule" id="PRU00042"/>
    </source>
</evidence>
<dbReference type="PROSITE" id="PS00028">
    <property type="entry name" value="ZINC_FINGER_C2H2_1"/>
    <property type="match status" value="2"/>
</dbReference>
<evidence type="ECO:0000256" key="3">
    <source>
        <dbReference type="ARBA" id="ARBA00022723"/>
    </source>
</evidence>
<dbReference type="InterPro" id="IPR013087">
    <property type="entry name" value="Znf_C2H2_type"/>
</dbReference>
<dbReference type="InterPro" id="IPR050826">
    <property type="entry name" value="Krueppel_C2H2_ZnFinger"/>
</dbReference>
<dbReference type="Proteomes" id="UP000694380">
    <property type="component" value="Unplaced"/>
</dbReference>
<keyword evidence="4" id="KW-0677">Repeat</keyword>
<feature type="domain" description="C2H2-type" evidence="10">
    <location>
        <begin position="95"/>
        <end position="122"/>
    </location>
</feature>
<evidence type="ECO:0000256" key="7">
    <source>
        <dbReference type="ARBA" id="ARBA00023242"/>
    </source>
</evidence>
<dbReference type="SUPFAM" id="SSF57667">
    <property type="entry name" value="beta-beta-alpha zinc fingers"/>
    <property type="match status" value="2"/>
</dbReference>
<evidence type="ECO:0000256" key="4">
    <source>
        <dbReference type="ARBA" id="ARBA00022737"/>
    </source>
</evidence>
<dbReference type="FunFam" id="3.30.160.60:FF:001498">
    <property type="entry name" value="Zinc finger protein 404"/>
    <property type="match status" value="1"/>
</dbReference>
<dbReference type="FunFam" id="3.30.160.60:FF:000127">
    <property type="entry name" value="Zinc finger protein 354C"/>
    <property type="match status" value="1"/>
</dbReference>
<comment type="subcellular location">
    <subcellularLocation>
        <location evidence="1">Nucleus</location>
    </subcellularLocation>
</comment>
<feature type="domain" description="C2H2-type" evidence="10">
    <location>
        <begin position="61"/>
        <end position="94"/>
    </location>
</feature>
<evidence type="ECO:0000256" key="5">
    <source>
        <dbReference type="ARBA" id="ARBA00022771"/>
    </source>
</evidence>
<evidence type="ECO:0000313" key="12">
    <source>
        <dbReference type="Proteomes" id="UP000694380"/>
    </source>
</evidence>
<keyword evidence="7" id="KW-0539">Nucleus</keyword>
<evidence type="ECO:0000259" key="10">
    <source>
        <dbReference type="PROSITE" id="PS50157"/>
    </source>
</evidence>
<proteinExistence type="inferred from homology"/>
<feature type="domain" description="C2H2-type" evidence="10">
    <location>
        <begin position="123"/>
        <end position="150"/>
    </location>
</feature>
<evidence type="ECO:0000256" key="1">
    <source>
        <dbReference type="ARBA" id="ARBA00004123"/>
    </source>
</evidence>
<dbReference type="Pfam" id="PF00096">
    <property type="entry name" value="zf-C2H2"/>
    <property type="match status" value="3"/>
</dbReference>
<name>A0A8C3IBQ3_CHRPI</name>
<dbReference type="AlphaFoldDB" id="A0A8C3IBQ3"/>
<feature type="region of interest" description="Disordered" evidence="9">
    <location>
        <begin position="1"/>
        <end position="22"/>
    </location>
</feature>
<dbReference type="GO" id="GO:0005634">
    <property type="term" value="C:nucleus"/>
    <property type="evidence" value="ECO:0007669"/>
    <property type="project" value="UniProtKB-SubCell"/>
</dbReference>
<evidence type="ECO:0000256" key="6">
    <source>
        <dbReference type="ARBA" id="ARBA00022833"/>
    </source>
</evidence>
<dbReference type="GO" id="GO:0008270">
    <property type="term" value="F:zinc ion binding"/>
    <property type="evidence" value="ECO:0007669"/>
    <property type="project" value="UniProtKB-KW"/>
</dbReference>
<evidence type="ECO:0000256" key="2">
    <source>
        <dbReference type="ARBA" id="ARBA00006991"/>
    </source>
</evidence>
<sequence length="182" mass="20925">PLGQSCEIQRRPEREQGNQPGEKVGKCISCRGTRKDLKETTTQQEILMGKRKNPCTECGKNVCDYSALINVCGKTFTRSSHLTRHQRIHTGERPYQCSECGKHFTTNSALFQHQRNHTGERTYKCSECGESFTTSSALSEHQRIHTGERPYECSEHENTFSWHSAHVRHQRICKGDQHHKNL</sequence>
<accession>A0A8C3IBQ3</accession>